<dbReference type="Proteomes" id="UP001396334">
    <property type="component" value="Unassembled WGS sequence"/>
</dbReference>
<proteinExistence type="predicted"/>
<name>A0ABR2TVZ4_9ROSI</name>
<evidence type="ECO:0000313" key="2">
    <source>
        <dbReference type="Proteomes" id="UP001396334"/>
    </source>
</evidence>
<comment type="caution">
    <text evidence="1">The sequence shown here is derived from an EMBL/GenBank/DDBJ whole genome shotgun (WGS) entry which is preliminary data.</text>
</comment>
<dbReference type="EMBL" id="JBBPBN010000004">
    <property type="protein sequence ID" value="KAK9041653.1"/>
    <property type="molecule type" value="Genomic_DNA"/>
</dbReference>
<reference evidence="1 2" key="1">
    <citation type="journal article" date="2024" name="G3 (Bethesda)">
        <title>Genome assembly of Hibiscus sabdariffa L. provides insights into metabolisms of medicinal natural products.</title>
        <authorList>
            <person name="Kim T."/>
        </authorList>
    </citation>
    <scope>NUCLEOTIDE SEQUENCE [LARGE SCALE GENOMIC DNA]</scope>
    <source>
        <strain evidence="1">TK-2024</strain>
        <tissue evidence="1">Old leaves</tissue>
    </source>
</reference>
<accession>A0ABR2TVZ4</accession>
<evidence type="ECO:0000313" key="1">
    <source>
        <dbReference type="EMBL" id="KAK9041653.1"/>
    </source>
</evidence>
<gene>
    <name evidence="1" type="ORF">V6N11_016743</name>
</gene>
<sequence>MKLKKDLESSELSGRSLSDSDLTARWNNALKEAIMALELGKRLGVQIEGDESEVIRDLALLEWNRFGLNSVLN</sequence>
<organism evidence="1 2">
    <name type="scientific">Hibiscus sabdariffa</name>
    <name type="common">roselle</name>
    <dbReference type="NCBI Taxonomy" id="183260"/>
    <lineage>
        <taxon>Eukaryota</taxon>
        <taxon>Viridiplantae</taxon>
        <taxon>Streptophyta</taxon>
        <taxon>Embryophyta</taxon>
        <taxon>Tracheophyta</taxon>
        <taxon>Spermatophyta</taxon>
        <taxon>Magnoliopsida</taxon>
        <taxon>eudicotyledons</taxon>
        <taxon>Gunneridae</taxon>
        <taxon>Pentapetalae</taxon>
        <taxon>rosids</taxon>
        <taxon>malvids</taxon>
        <taxon>Malvales</taxon>
        <taxon>Malvaceae</taxon>
        <taxon>Malvoideae</taxon>
        <taxon>Hibiscus</taxon>
    </lineage>
</organism>
<protein>
    <submittedName>
        <fullName evidence="1">Uncharacterized protein</fullName>
    </submittedName>
</protein>
<keyword evidence="2" id="KW-1185">Reference proteome</keyword>